<feature type="compositionally biased region" description="Polar residues" evidence="1">
    <location>
        <begin position="317"/>
        <end position="341"/>
    </location>
</feature>
<dbReference type="RefSeq" id="XP_040781343.1">
    <property type="nucleotide sequence ID" value="XM_040920027.1"/>
</dbReference>
<dbReference type="Gene3D" id="1.20.5.170">
    <property type="match status" value="1"/>
</dbReference>
<name>A0A9P4YCJ8_CRYP1</name>
<feature type="region of interest" description="Disordered" evidence="1">
    <location>
        <begin position="223"/>
        <end position="415"/>
    </location>
</feature>
<dbReference type="PROSITE" id="PS00036">
    <property type="entry name" value="BZIP_BASIC"/>
    <property type="match status" value="1"/>
</dbReference>
<dbReference type="PROSITE" id="PS50217">
    <property type="entry name" value="BZIP"/>
    <property type="match status" value="1"/>
</dbReference>
<dbReference type="GeneID" id="63837156"/>
<comment type="caution">
    <text evidence="3">The sequence shown here is derived from an EMBL/GenBank/DDBJ whole genome shotgun (WGS) entry which is preliminary data.</text>
</comment>
<organism evidence="3 4">
    <name type="scientific">Cryphonectria parasitica (strain ATCC 38755 / EP155)</name>
    <dbReference type="NCBI Taxonomy" id="660469"/>
    <lineage>
        <taxon>Eukaryota</taxon>
        <taxon>Fungi</taxon>
        <taxon>Dikarya</taxon>
        <taxon>Ascomycota</taxon>
        <taxon>Pezizomycotina</taxon>
        <taxon>Sordariomycetes</taxon>
        <taxon>Sordariomycetidae</taxon>
        <taxon>Diaporthales</taxon>
        <taxon>Cryphonectriaceae</taxon>
        <taxon>Cryphonectria-Endothia species complex</taxon>
        <taxon>Cryphonectria</taxon>
    </lineage>
</organism>
<feature type="domain" description="BZIP" evidence="2">
    <location>
        <begin position="151"/>
        <end position="214"/>
    </location>
</feature>
<sequence>MTLELTCPEILEAGRMSQTIGVHTILNPSDSREQHAGPSSSVQRPLEGGSSPSSTAWLADSRPTNASSAECYEEDLDAAISQATKLQSLCNAVKLCRPPAATWNSTACTESTCALHTSGAGVRGSEVQPHLTLQTNTGEHITVPLDVHQGSRQADEKRHRNAGASARFRARKKERDKDMRETLQRLEAENREVSRLAQELQAESDFYRSERDRLRELVLRTPEIREHAERGPPSPRSAHVAPSPARPAEASFASSFAVGANPPTAASPSPMMQQQQQQQQQQQHPPPYSGDLERPTRRRRTDPPAADFESVLYPIRSAQQPTSTLPPIVTQGLTTPVTSGPPSARLPPLRFDQPGASPTAAQTTPGGFGPQPSQQPPLQTQFPPQYSRLPHETGWATGAREQQDNQRPSPGPSGL</sequence>
<protein>
    <recommendedName>
        <fullName evidence="2">BZIP domain-containing protein</fullName>
    </recommendedName>
</protein>
<evidence type="ECO:0000313" key="4">
    <source>
        <dbReference type="Proteomes" id="UP000803844"/>
    </source>
</evidence>
<feature type="region of interest" description="Disordered" evidence="1">
    <location>
        <begin position="28"/>
        <end position="62"/>
    </location>
</feature>
<dbReference type="GO" id="GO:0003700">
    <property type="term" value="F:DNA-binding transcription factor activity"/>
    <property type="evidence" value="ECO:0007669"/>
    <property type="project" value="InterPro"/>
</dbReference>
<accession>A0A9P4YCJ8</accession>
<evidence type="ECO:0000256" key="1">
    <source>
        <dbReference type="SAM" id="MobiDB-lite"/>
    </source>
</evidence>
<dbReference type="CDD" id="cd14705">
    <property type="entry name" value="bZIP_Zip1"/>
    <property type="match status" value="1"/>
</dbReference>
<evidence type="ECO:0000313" key="3">
    <source>
        <dbReference type="EMBL" id="KAF3770382.1"/>
    </source>
</evidence>
<feature type="compositionally biased region" description="Low complexity" evidence="1">
    <location>
        <begin position="273"/>
        <end position="283"/>
    </location>
</feature>
<dbReference type="EMBL" id="MU032344">
    <property type="protein sequence ID" value="KAF3770382.1"/>
    <property type="molecule type" value="Genomic_DNA"/>
</dbReference>
<feature type="compositionally biased region" description="Low complexity" evidence="1">
    <location>
        <begin position="362"/>
        <end position="385"/>
    </location>
</feature>
<feature type="region of interest" description="Disordered" evidence="1">
    <location>
        <begin position="150"/>
        <end position="180"/>
    </location>
</feature>
<dbReference type="Proteomes" id="UP000803844">
    <property type="component" value="Unassembled WGS sequence"/>
</dbReference>
<dbReference type="OrthoDB" id="2247093at2759"/>
<feature type="compositionally biased region" description="Polar residues" evidence="1">
    <location>
        <begin position="50"/>
        <end position="62"/>
    </location>
</feature>
<keyword evidence="4" id="KW-1185">Reference proteome</keyword>
<proteinExistence type="predicted"/>
<gene>
    <name evidence="3" type="ORF">M406DRAFT_325830</name>
</gene>
<evidence type="ECO:0000259" key="2">
    <source>
        <dbReference type="PROSITE" id="PS50217"/>
    </source>
</evidence>
<dbReference type="AlphaFoldDB" id="A0A9P4YCJ8"/>
<dbReference type="InterPro" id="IPR004827">
    <property type="entry name" value="bZIP"/>
</dbReference>
<reference evidence="3" key="1">
    <citation type="journal article" date="2020" name="Phytopathology">
        <title>Genome sequence of the chestnut blight fungus Cryphonectria parasitica EP155: A fundamental resource for an archetypical invasive plant pathogen.</title>
        <authorList>
            <person name="Crouch J.A."/>
            <person name="Dawe A."/>
            <person name="Aerts A."/>
            <person name="Barry K."/>
            <person name="Churchill A.C.L."/>
            <person name="Grimwood J."/>
            <person name="Hillman B."/>
            <person name="Milgroom M.G."/>
            <person name="Pangilinan J."/>
            <person name="Smith M."/>
            <person name="Salamov A."/>
            <person name="Schmutz J."/>
            <person name="Yadav J."/>
            <person name="Grigoriev I.V."/>
            <person name="Nuss D."/>
        </authorList>
    </citation>
    <scope>NUCLEOTIDE SEQUENCE</scope>
    <source>
        <strain evidence="3">EP155</strain>
    </source>
</reference>